<evidence type="ECO:0000259" key="1">
    <source>
        <dbReference type="PROSITE" id="PS51085"/>
    </source>
</evidence>
<dbReference type="InterPro" id="IPR006058">
    <property type="entry name" value="2Fe2S_fd_BS"/>
</dbReference>
<protein>
    <submittedName>
        <fullName evidence="2">2Fe-2S iron-sulfur cluster binding domain-containing protein</fullName>
    </submittedName>
</protein>
<organism evidence="2 3">
    <name type="scientific">Pseudomonas fulva</name>
    <dbReference type="NCBI Taxonomy" id="47880"/>
    <lineage>
        <taxon>Bacteria</taxon>
        <taxon>Pseudomonadati</taxon>
        <taxon>Pseudomonadota</taxon>
        <taxon>Gammaproteobacteria</taxon>
        <taxon>Pseudomonadales</taxon>
        <taxon>Pseudomonadaceae</taxon>
        <taxon>Pseudomonas</taxon>
    </lineage>
</organism>
<reference evidence="2 3" key="1">
    <citation type="submission" date="2020-11" db="EMBL/GenBank/DDBJ databases">
        <title>Pseudomonas fulva producing VIM-24.</title>
        <authorList>
            <person name="Liu S."/>
        </authorList>
    </citation>
    <scope>NUCLEOTIDE SEQUENCE [LARGE SCALE GENOMIC DNA]</scope>
    <source>
        <strain evidence="2 3">ZDHY414</strain>
    </source>
</reference>
<dbReference type="InterPro" id="IPR012675">
    <property type="entry name" value="Beta-grasp_dom_sf"/>
</dbReference>
<gene>
    <name evidence="2" type="ORF">IZU98_00765</name>
</gene>
<dbReference type="CDD" id="cd00207">
    <property type="entry name" value="fer2"/>
    <property type="match status" value="1"/>
</dbReference>
<evidence type="ECO:0000313" key="3">
    <source>
        <dbReference type="Proteomes" id="UP000594430"/>
    </source>
</evidence>
<dbReference type="GO" id="GO:0051537">
    <property type="term" value="F:2 iron, 2 sulfur cluster binding"/>
    <property type="evidence" value="ECO:0007669"/>
    <property type="project" value="InterPro"/>
</dbReference>
<dbReference type="AlphaFoldDB" id="A0A7S9LLB9"/>
<dbReference type="Proteomes" id="UP000594430">
    <property type="component" value="Chromosome"/>
</dbReference>
<dbReference type="PROSITE" id="PS51085">
    <property type="entry name" value="2FE2S_FER_2"/>
    <property type="match status" value="1"/>
</dbReference>
<sequence length="98" mass="10471">MALHKLTVTSHGVDFELPSNSPLTDIEWEAGGKNVIPLGCRVGACGACLIKVKQGLDALNPRNDEETAFIELLGYSGADYRLACQCLIRGELAIEVIG</sequence>
<accession>A0A7S9LLB9</accession>
<dbReference type="InterPro" id="IPR036010">
    <property type="entry name" value="2Fe-2S_ferredoxin-like_sf"/>
</dbReference>
<dbReference type="InterPro" id="IPR001041">
    <property type="entry name" value="2Fe-2S_ferredoxin-type"/>
</dbReference>
<dbReference type="Pfam" id="PF00111">
    <property type="entry name" value="Fer2"/>
    <property type="match status" value="1"/>
</dbReference>
<dbReference type="EMBL" id="CP064946">
    <property type="protein sequence ID" value="QPH51242.1"/>
    <property type="molecule type" value="Genomic_DNA"/>
</dbReference>
<dbReference type="SUPFAM" id="SSF54292">
    <property type="entry name" value="2Fe-2S ferredoxin-like"/>
    <property type="match status" value="1"/>
</dbReference>
<evidence type="ECO:0000313" key="2">
    <source>
        <dbReference type="EMBL" id="QPH51242.1"/>
    </source>
</evidence>
<dbReference type="Gene3D" id="3.10.20.30">
    <property type="match status" value="1"/>
</dbReference>
<proteinExistence type="predicted"/>
<name>A0A7S9LLB9_9PSED</name>
<feature type="domain" description="2Fe-2S ferredoxin-type" evidence="1">
    <location>
        <begin position="4"/>
        <end position="98"/>
    </location>
</feature>
<dbReference type="PROSITE" id="PS00197">
    <property type="entry name" value="2FE2S_FER_1"/>
    <property type="match status" value="1"/>
</dbReference>